<feature type="transmembrane region" description="Helical" evidence="7">
    <location>
        <begin position="206"/>
        <end position="226"/>
    </location>
</feature>
<dbReference type="InterPro" id="IPR001640">
    <property type="entry name" value="Lgt"/>
</dbReference>
<comment type="similarity">
    <text evidence="1">Belongs to the Lgt family.</text>
</comment>
<accession>A0A243W7U9</accession>
<dbReference type="RefSeq" id="WP_086596559.1">
    <property type="nucleotide sequence ID" value="NZ_MTSE01000020.1"/>
</dbReference>
<dbReference type="GO" id="GO:0042158">
    <property type="term" value="P:lipoprotein biosynthetic process"/>
    <property type="evidence" value="ECO:0007669"/>
    <property type="project" value="InterPro"/>
</dbReference>
<dbReference type="Pfam" id="PF01790">
    <property type="entry name" value="LGT"/>
    <property type="match status" value="1"/>
</dbReference>
<proteinExistence type="inferred from homology"/>
<evidence type="ECO:0000256" key="3">
    <source>
        <dbReference type="ARBA" id="ARBA00022679"/>
    </source>
</evidence>
<keyword evidence="3" id="KW-0808">Transferase</keyword>
<organism evidence="8 9">
    <name type="scientific">Hymenobacter crusticola</name>
    <dbReference type="NCBI Taxonomy" id="1770526"/>
    <lineage>
        <taxon>Bacteria</taxon>
        <taxon>Pseudomonadati</taxon>
        <taxon>Bacteroidota</taxon>
        <taxon>Cytophagia</taxon>
        <taxon>Cytophagales</taxon>
        <taxon>Hymenobacteraceae</taxon>
        <taxon>Hymenobacter</taxon>
    </lineage>
</organism>
<keyword evidence="4 7" id="KW-0812">Transmembrane</keyword>
<dbReference type="GO" id="GO:0005886">
    <property type="term" value="C:plasma membrane"/>
    <property type="evidence" value="ECO:0007669"/>
    <property type="project" value="InterPro"/>
</dbReference>
<protein>
    <recommendedName>
        <fullName evidence="10">Prolipoprotein diacylglyceryl transferase</fullName>
    </recommendedName>
</protein>
<reference evidence="8 9" key="1">
    <citation type="submission" date="2017-01" db="EMBL/GenBank/DDBJ databases">
        <title>A new Hymenobacter.</title>
        <authorList>
            <person name="Liang Y."/>
            <person name="Feng F."/>
        </authorList>
    </citation>
    <scope>NUCLEOTIDE SEQUENCE [LARGE SCALE GENOMIC DNA]</scope>
    <source>
        <strain evidence="8">MIMBbqt21</strain>
    </source>
</reference>
<feature type="transmembrane region" description="Helical" evidence="7">
    <location>
        <begin position="20"/>
        <end position="37"/>
    </location>
</feature>
<evidence type="ECO:0000256" key="4">
    <source>
        <dbReference type="ARBA" id="ARBA00022692"/>
    </source>
</evidence>
<dbReference type="OrthoDB" id="871140at2"/>
<evidence type="ECO:0000313" key="8">
    <source>
        <dbReference type="EMBL" id="OUJ70896.1"/>
    </source>
</evidence>
<dbReference type="PANTHER" id="PTHR30589:SF0">
    <property type="entry name" value="PHOSPHATIDYLGLYCEROL--PROLIPOPROTEIN DIACYLGLYCERYL TRANSFERASE"/>
    <property type="match status" value="1"/>
</dbReference>
<dbReference type="EMBL" id="MTSE01000020">
    <property type="protein sequence ID" value="OUJ70896.1"/>
    <property type="molecule type" value="Genomic_DNA"/>
</dbReference>
<evidence type="ECO:0000256" key="6">
    <source>
        <dbReference type="ARBA" id="ARBA00023136"/>
    </source>
</evidence>
<dbReference type="GO" id="GO:0008961">
    <property type="term" value="F:phosphatidylglycerol-prolipoprotein diacylglyceryl transferase activity"/>
    <property type="evidence" value="ECO:0007669"/>
    <property type="project" value="InterPro"/>
</dbReference>
<feature type="transmembrane region" description="Helical" evidence="7">
    <location>
        <begin position="89"/>
        <end position="107"/>
    </location>
</feature>
<feature type="transmembrane region" description="Helical" evidence="7">
    <location>
        <begin position="181"/>
        <end position="199"/>
    </location>
</feature>
<feature type="transmembrane region" description="Helical" evidence="7">
    <location>
        <begin position="283"/>
        <end position="301"/>
    </location>
</feature>
<evidence type="ECO:0000256" key="7">
    <source>
        <dbReference type="SAM" id="Phobius"/>
    </source>
</evidence>
<gene>
    <name evidence="8" type="ORF">BXP70_23495</name>
</gene>
<feature type="transmembrane region" description="Helical" evidence="7">
    <location>
        <begin position="246"/>
        <end position="263"/>
    </location>
</feature>
<evidence type="ECO:0008006" key="10">
    <source>
        <dbReference type="Google" id="ProtNLM"/>
    </source>
</evidence>
<keyword evidence="6 7" id="KW-0472">Membrane</keyword>
<dbReference type="PANTHER" id="PTHR30589">
    <property type="entry name" value="PROLIPOPROTEIN DIACYLGLYCERYL TRANSFERASE"/>
    <property type="match status" value="1"/>
</dbReference>
<dbReference type="Proteomes" id="UP000194873">
    <property type="component" value="Unassembled WGS sequence"/>
</dbReference>
<evidence type="ECO:0000313" key="9">
    <source>
        <dbReference type="Proteomes" id="UP000194873"/>
    </source>
</evidence>
<evidence type="ECO:0000256" key="1">
    <source>
        <dbReference type="ARBA" id="ARBA00007150"/>
    </source>
</evidence>
<keyword evidence="2" id="KW-1003">Cell membrane</keyword>
<feature type="transmembrane region" description="Helical" evidence="7">
    <location>
        <begin position="49"/>
        <end position="69"/>
    </location>
</feature>
<evidence type="ECO:0000256" key="5">
    <source>
        <dbReference type="ARBA" id="ARBA00022989"/>
    </source>
</evidence>
<name>A0A243W7U9_9BACT</name>
<feature type="transmembrane region" description="Helical" evidence="7">
    <location>
        <begin position="119"/>
        <end position="142"/>
    </location>
</feature>
<dbReference type="AlphaFoldDB" id="A0A243W7U9"/>
<sequence>MSLGLHLLLPTPVGHYYYDVFYLLGFGVAGALLLLAAKQRQYAWRPWLVLMAGAQLLLILGTKLIAGSVADWHHLVALGSWTGPDHRSILGGLLGAILAVSVLRRWLGFGRGAYDMLALPLMVGLAVQGVGCLLTGCCFGTVAPTLPFSVAYAPGTLPFLTHVSGGLLEASAPRSLPVHPAQLYQIILCLSIAVGLLATRKQQWPAGWRFTLVLVVYVLGRFGFEFWRDVAGDVVGTGLWGYLKPVQWGLLLALPVLGSWLIYQKKTTAPATHTSQPASWRPMLTVAGLLLLTAALGPQWLTWSERGVVQSLLLVVLVLEANYLRQLRGRANPVAKLAAVLGCVAMLTMSQAPAPQEPSTQDEQRRYTTVSMGGSAGSMRQLYDYPYGCSGTRYAVPTYRQHYQIGTLDVARSQPLGRHLTVTYGAALHLGQTRFLPDQDSTFMAYAGSSPVPTFTYGGKRQLLTVNPYLEFAHPKYLRLGLGAHFGTAAYDFPYSPGKRNNVRLQFLLEGGYMPYVFLHISLNQGARGVGDGTSMIGLGSGFGHKHPRLLTGLALVNSESNVGLFERSSSSYIPFLQGNIPISAHWELLPYAATNFKHVNQLRLQVRYRLPAVADR</sequence>
<comment type="caution">
    <text evidence="8">The sequence shown here is derived from an EMBL/GenBank/DDBJ whole genome shotgun (WGS) entry which is preliminary data.</text>
</comment>
<keyword evidence="5 7" id="KW-1133">Transmembrane helix</keyword>
<keyword evidence="9" id="KW-1185">Reference proteome</keyword>
<evidence type="ECO:0000256" key="2">
    <source>
        <dbReference type="ARBA" id="ARBA00022475"/>
    </source>
</evidence>